<dbReference type="InterPro" id="IPR022025">
    <property type="entry name" value="Amidoligase_2"/>
</dbReference>
<keyword evidence="2" id="KW-1185">Reference proteome</keyword>
<accession>A0ABR4P2Z0</accession>
<reference evidence="1 2" key="1">
    <citation type="submission" date="2024-06" db="EMBL/GenBank/DDBJ databases">
        <title>Complete genome of Phlyctema vagabunda strain 19-DSS-EL-015.</title>
        <authorList>
            <person name="Fiorenzani C."/>
        </authorList>
    </citation>
    <scope>NUCLEOTIDE SEQUENCE [LARGE SCALE GENOMIC DNA]</scope>
    <source>
        <strain evidence="1 2">19-DSS-EL-015</strain>
    </source>
</reference>
<organism evidence="1 2">
    <name type="scientific">Phlyctema vagabunda</name>
    <dbReference type="NCBI Taxonomy" id="108571"/>
    <lineage>
        <taxon>Eukaryota</taxon>
        <taxon>Fungi</taxon>
        <taxon>Dikarya</taxon>
        <taxon>Ascomycota</taxon>
        <taxon>Pezizomycotina</taxon>
        <taxon>Leotiomycetes</taxon>
        <taxon>Helotiales</taxon>
        <taxon>Dermateaceae</taxon>
        <taxon>Phlyctema</taxon>
    </lineage>
</organism>
<evidence type="ECO:0000313" key="1">
    <source>
        <dbReference type="EMBL" id="KAL3417680.1"/>
    </source>
</evidence>
<protein>
    <recommendedName>
        <fullName evidence="3">Amidoligase enzyme</fullName>
    </recommendedName>
</protein>
<name>A0ABR4P2Z0_9HELO</name>
<comment type="caution">
    <text evidence="1">The sequence shown here is derived from an EMBL/GenBank/DDBJ whole genome shotgun (WGS) entry which is preliminary data.</text>
</comment>
<evidence type="ECO:0008006" key="3">
    <source>
        <dbReference type="Google" id="ProtNLM"/>
    </source>
</evidence>
<dbReference type="Proteomes" id="UP001629113">
    <property type="component" value="Unassembled WGS sequence"/>
</dbReference>
<dbReference type="EMBL" id="JBFCZG010000010">
    <property type="protein sequence ID" value="KAL3417680.1"/>
    <property type="molecule type" value="Genomic_DNA"/>
</dbReference>
<dbReference type="Pfam" id="PF12224">
    <property type="entry name" value="Amidoligase_2"/>
    <property type="match status" value="1"/>
</dbReference>
<evidence type="ECO:0000313" key="2">
    <source>
        <dbReference type="Proteomes" id="UP001629113"/>
    </source>
</evidence>
<gene>
    <name evidence="1" type="ORF">PVAG01_10690</name>
</gene>
<sequence>MVVVSEPKPAFEHTQLTYGIELEAILAFHREELTSKLEPNTKVVEVPYHTREVMPFTQPFINKNLKPRVYRSWGLQTGNQCPRPYGNEPLKIAHSKLAKPGFEVQIMGDMQKESNTADKYEKWFITKDHTVRGVGSKNISGKLPHITQEESKDWDSFGIEVVSRVLTTGDESYKDEIRHVVQSLKGSDNDTHGAFVTKQCALHVHVQADAYESDGWLGELANILMVYEQELSRLHPRHCRPEHPSAKGVKESNRLRLLLFPDASMDETRDVDCSTQALINKGASKSIPRIRKQLISKARRNRQDLIEFMNFPTNQRNENIRDRLVNFVPADRPDYNGQKLPKTVEFRQHCGTLCENDINKWVDFVTGLVRLAHYYDQNPERFPVRDWDDPTGISVFDLLRDMDATEDTVRYWQDRICRNATEDQDSDDWELH</sequence>
<proteinExistence type="predicted"/>
<dbReference type="PANTHER" id="PTHR36847:SF1">
    <property type="entry name" value="AMIDOLIGASE ENZYME"/>
    <property type="match status" value="1"/>
</dbReference>
<dbReference type="PANTHER" id="PTHR36847">
    <property type="entry name" value="AMIDOLIGASE ENZYME"/>
    <property type="match status" value="1"/>
</dbReference>